<feature type="region of interest" description="Disordered" evidence="1">
    <location>
        <begin position="1"/>
        <end position="29"/>
    </location>
</feature>
<evidence type="ECO:0000256" key="1">
    <source>
        <dbReference type="SAM" id="MobiDB-lite"/>
    </source>
</evidence>
<evidence type="ECO:0000313" key="3">
    <source>
        <dbReference type="Proteomes" id="UP000827549"/>
    </source>
</evidence>
<keyword evidence="3" id="KW-1185">Reference proteome</keyword>
<feature type="region of interest" description="Disordered" evidence="1">
    <location>
        <begin position="56"/>
        <end position="111"/>
    </location>
</feature>
<reference evidence="2" key="1">
    <citation type="submission" date="2023-10" db="EMBL/GenBank/DDBJ databases">
        <authorList>
            <person name="Noh H."/>
        </authorList>
    </citation>
    <scope>NUCLEOTIDE SEQUENCE</scope>
    <source>
        <strain evidence="2">DUCC4014</strain>
    </source>
</reference>
<gene>
    <name evidence="2" type="ORF">LOC62_06G008335</name>
</gene>
<feature type="compositionally biased region" description="Basic and acidic residues" evidence="1">
    <location>
        <begin position="15"/>
        <end position="25"/>
    </location>
</feature>
<accession>A0AAF0YDN1</accession>
<sequence length="111" mass="11764">MPDQITSRGVNNDGNKYDTRVDEAGNKGYHYSKYATHPRLMTDRSCDESYYYKNTNGSTYYNSGTGYTQYTSPSGGTTKTYTSPSGATTKSYTPAGGSGGSGGSGKGSGKK</sequence>
<evidence type="ECO:0000313" key="2">
    <source>
        <dbReference type="EMBL" id="WOO84828.1"/>
    </source>
</evidence>
<organism evidence="2 3">
    <name type="scientific">Vanrija pseudolonga</name>
    <dbReference type="NCBI Taxonomy" id="143232"/>
    <lineage>
        <taxon>Eukaryota</taxon>
        <taxon>Fungi</taxon>
        <taxon>Dikarya</taxon>
        <taxon>Basidiomycota</taxon>
        <taxon>Agaricomycotina</taxon>
        <taxon>Tremellomycetes</taxon>
        <taxon>Trichosporonales</taxon>
        <taxon>Trichosporonaceae</taxon>
        <taxon>Vanrija</taxon>
    </lineage>
</organism>
<feature type="compositionally biased region" description="Polar residues" evidence="1">
    <location>
        <begin position="1"/>
        <end position="14"/>
    </location>
</feature>
<name>A0AAF0YDN1_9TREE</name>
<protein>
    <submittedName>
        <fullName evidence="2">Uncharacterized protein</fullName>
    </submittedName>
</protein>
<dbReference type="AlphaFoldDB" id="A0AAF0YDN1"/>
<feature type="compositionally biased region" description="Gly residues" evidence="1">
    <location>
        <begin position="96"/>
        <end position="111"/>
    </location>
</feature>
<dbReference type="Proteomes" id="UP000827549">
    <property type="component" value="Chromosome 6"/>
</dbReference>
<dbReference type="GeneID" id="87811501"/>
<dbReference type="RefSeq" id="XP_062630854.1">
    <property type="nucleotide sequence ID" value="XM_062774870.1"/>
</dbReference>
<dbReference type="EMBL" id="CP086719">
    <property type="protein sequence ID" value="WOO84828.1"/>
    <property type="molecule type" value="Genomic_DNA"/>
</dbReference>
<feature type="compositionally biased region" description="Polar residues" evidence="1">
    <location>
        <begin position="56"/>
        <end position="92"/>
    </location>
</feature>
<proteinExistence type="predicted"/>